<keyword evidence="1" id="KW-0812">Transmembrane</keyword>
<sequence length="55" mass="6208">YEMSFSLGFLNLILSVELIIFNMLIVESFDNSALEKGPKTVSIENMNKITNPITK</sequence>
<proteinExistence type="predicted"/>
<evidence type="ECO:0000313" key="3">
    <source>
        <dbReference type="Proteomes" id="UP001211065"/>
    </source>
</evidence>
<keyword evidence="1" id="KW-0472">Membrane</keyword>
<feature type="non-terminal residue" evidence="2">
    <location>
        <position position="1"/>
    </location>
</feature>
<accession>A0AAD5U564</accession>
<comment type="caution">
    <text evidence="2">The sequence shown here is derived from an EMBL/GenBank/DDBJ whole genome shotgun (WGS) entry which is preliminary data.</text>
</comment>
<feature type="transmembrane region" description="Helical" evidence="1">
    <location>
        <begin position="6"/>
        <end position="26"/>
    </location>
</feature>
<reference evidence="2" key="1">
    <citation type="submission" date="2020-05" db="EMBL/GenBank/DDBJ databases">
        <title>Phylogenomic resolution of chytrid fungi.</title>
        <authorList>
            <person name="Stajich J.E."/>
            <person name="Amses K."/>
            <person name="Simmons R."/>
            <person name="Seto K."/>
            <person name="Myers J."/>
            <person name="Bonds A."/>
            <person name="Quandt C.A."/>
            <person name="Barry K."/>
            <person name="Liu P."/>
            <person name="Grigoriev I."/>
            <person name="Longcore J.E."/>
            <person name="James T.Y."/>
        </authorList>
    </citation>
    <scope>NUCLEOTIDE SEQUENCE</scope>
    <source>
        <strain evidence="2">JEL0476</strain>
    </source>
</reference>
<keyword evidence="1" id="KW-1133">Transmembrane helix</keyword>
<evidence type="ECO:0000256" key="1">
    <source>
        <dbReference type="SAM" id="Phobius"/>
    </source>
</evidence>
<dbReference type="EMBL" id="JADGJW010000305">
    <property type="protein sequence ID" value="KAJ3220426.1"/>
    <property type="molecule type" value="Genomic_DNA"/>
</dbReference>
<dbReference type="AlphaFoldDB" id="A0AAD5U564"/>
<gene>
    <name evidence="2" type="ORF">HK099_004375</name>
</gene>
<dbReference type="Proteomes" id="UP001211065">
    <property type="component" value="Unassembled WGS sequence"/>
</dbReference>
<keyword evidence="3" id="KW-1185">Reference proteome</keyword>
<protein>
    <submittedName>
        <fullName evidence="2">Uncharacterized protein</fullName>
    </submittedName>
</protein>
<organism evidence="2 3">
    <name type="scientific">Clydaea vesicula</name>
    <dbReference type="NCBI Taxonomy" id="447962"/>
    <lineage>
        <taxon>Eukaryota</taxon>
        <taxon>Fungi</taxon>
        <taxon>Fungi incertae sedis</taxon>
        <taxon>Chytridiomycota</taxon>
        <taxon>Chytridiomycota incertae sedis</taxon>
        <taxon>Chytridiomycetes</taxon>
        <taxon>Lobulomycetales</taxon>
        <taxon>Lobulomycetaceae</taxon>
        <taxon>Clydaea</taxon>
    </lineage>
</organism>
<name>A0AAD5U564_9FUNG</name>
<evidence type="ECO:0000313" key="2">
    <source>
        <dbReference type="EMBL" id="KAJ3220426.1"/>
    </source>
</evidence>